<dbReference type="PANTHER" id="PTHR11418">
    <property type="entry name" value="GLUCAGON"/>
    <property type="match status" value="1"/>
</dbReference>
<dbReference type="GO" id="GO:0005615">
    <property type="term" value="C:extracellular space"/>
    <property type="evidence" value="ECO:0007669"/>
    <property type="project" value="TreeGrafter"/>
</dbReference>
<reference evidence="7" key="3">
    <citation type="submission" date="2025-09" db="UniProtKB">
        <authorList>
            <consortium name="Ensembl"/>
        </authorList>
    </citation>
    <scope>IDENTIFICATION</scope>
</reference>
<keyword evidence="4" id="KW-0372">Hormone</keyword>
<evidence type="ECO:0000256" key="3">
    <source>
        <dbReference type="ARBA" id="ARBA00022525"/>
    </source>
</evidence>
<evidence type="ECO:0000256" key="2">
    <source>
        <dbReference type="ARBA" id="ARBA00008369"/>
    </source>
</evidence>
<dbReference type="Pfam" id="PF00123">
    <property type="entry name" value="Hormone_2"/>
    <property type="match status" value="1"/>
</dbReference>
<evidence type="ECO:0000313" key="8">
    <source>
        <dbReference type="Proteomes" id="UP000472265"/>
    </source>
</evidence>
<protein>
    <recommendedName>
        <fullName evidence="6">Glucagon / GIP / secretin / VIP family domain-containing protein</fullName>
    </recommendedName>
</protein>
<keyword evidence="5" id="KW-0732">Signal</keyword>
<dbReference type="SMART" id="SM00070">
    <property type="entry name" value="GLUCA"/>
    <property type="match status" value="1"/>
</dbReference>
<keyword evidence="8" id="KW-1185">Reference proteome</keyword>
<dbReference type="PANTHER" id="PTHR11418:SF0">
    <property type="entry name" value="PRO-GLUCAGON"/>
    <property type="match status" value="1"/>
</dbReference>
<dbReference type="InterPro" id="IPR000532">
    <property type="entry name" value="Glucagon_GIP_secretin_VIP"/>
</dbReference>
<evidence type="ECO:0000313" key="7">
    <source>
        <dbReference type="Ensembl" id="ENSSAUP00010053680.1"/>
    </source>
</evidence>
<feature type="signal peptide" evidence="5">
    <location>
        <begin position="1"/>
        <end position="23"/>
    </location>
</feature>
<name>A0A671XRL9_SPAAU</name>
<dbReference type="InterPro" id="IPR015550">
    <property type="entry name" value="Glucagon"/>
</dbReference>
<dbReference type="GO" id="GO:0010737">
    <property type="term" value="P:protein kinase A signaling"/>
    <property type="evidence" value="ECO:0007669"/>
    <property type="project" value="TreeGrafter"/>
</dbReference>
<evidence type="ECO:0000256" key="1">
    <source>
        <dbReference type="ARBA" id="ARBA00004613"/>
    </source>
</evidence>
<dbReference type="GO" id="GO:0035774">
    <property type="term" value="P:positive regulation of insulin secretion involved in cellular response to glucose stimulus"/>
    <property type="evidence" value="ECO:0007669"/>
    <property type="project" value="TreeGrafter"/>
</dbReference>
<accession>A0A671XRL9</accession>
<reference evidence="7" key="2">
    <citation type="submission" date="2025-08" db="UniProtKB">
        <authorList>
            <consortium name="Ensembl"/>
        </authorList>
    </citation>
    <scope>IDENTIFICATION</scope>
</reference>
<dbReference type="GO" id="GO:0007188">
    <property type="term" value="P:adenylate cyclase-modulating G protein-coupled receptor signaling pathway"/>
    <property type="evidence" value="ECO:0007669"/>
    <property type="project" value="TreeGrafter"/>
</dbReference>
<feature type="chain" id="PRO_5025631964" description="Glucagon / GIP / secretin / VIP family domain-containing protein" evidence="5">
    <location>
        <begin position="24"/>
        <end position="115"/>
    </location>
</feature>
<evidence type="ECO:0000256" key="5">
    <source>
        <dbReference type="SAM" id="SignalP"/>
    </source>
</evidence>
<comment type="subcellular location">
    <subcellularLocation>
        <location evidence="1">Secreted</location>
    </subcellularLocation>
</comment>
<dbReference type="GO" id="GO:0043066">
    <property type="term" value="P:negative regulation of apoptotic process"/>
    <property type="evidence" value="ECO:0007669"/>
    <property type="project" value="TreeGrafter"/>
</dbReference>
<dbReference type="Gene3D" id="6.10.250.590">
    <property type="match status" value="1"/>
</dbReference>
<dbReference type="AlphaFoldDB" id="A0A671XRL9"/>
<feature type="domain" description="Glucagon / GIP / secretin / VIP family" evidence="6">
    <location>
        <begin position="81"/>
        <end position="103"/>
    </location>
</feature>
<organism evidence="7 8">
    <name type="scientific">Sparus aurata</name>
    <name type="common">Gilthead sea bream</name>
    <dbReference type="NCBI Taxonomy" id="8175"/>
    <lineage>
        <taxon>Eukaryota</taxon>
        <taxon>Metazoa</taxon>
        <taxon>Chordata</taxon>
        <taxon>Craniata</taxon>
        <taxon>Vertebrata</taxon>
        <taxon>Euteleostomi</taxon>
        <taxon>Actinopterygii</taxon>
        <taxon>Neopterygii</taxon>
        <taxon>Teleostei</taxon>
        <taxon>Neoteleostei</taxon>
        <taxon>Acanthomorphata</taxon>
        <taxon>Eupercaria</taxon>
        <taxon>Spariformes</taxon>
        <taxon>Sparidae</taxon>
        <taxon>Sparus</taxon>
    </lineage>
</organism>
<keyword evidence="3" id="KW-0964">Secreted</keyword>
<dbReference type="PROSITE" id="PS00260">
    <property type="entry name" value="GLUCAGON"/>
    <property type="match status" value="1"/>
</dbReference>
<evidence type="ECO:0000259" key="6">
    <source>
        <dbReference type="PROSITE" id="PS00260"/>
    </source>
</evidence>
<dbReference type="GO" id="GO:0005179">
    <property type="term" value="F:hormone activity"/>
    <property type="evidence" value="ECO:0007669"/>
    <property type="project" value="UniProtKB-KW"/>
</dbReference>
<dbReference type="InParanoid" id="A0A671XRL9"/>
<evidence type="ECO:0000256" key="4">
    <source>
        <dbReference type="ARBA" id="ARBA00022702"/>
    </source>
</evidence>
<sequence>MFVFNPNCALHLLLMFLIRSNIAKTLLNCFWIISDMSQMTRLLREEIRWERSVSQSQMVSVTAEHTQRPLRATLKERTTQHSDGTFTSDFTHYLDKIKAKDFVEWLATMGKDRIM</sequence>
<proteinExistence type="inferred from homology"/>
<dbReference type="Proteomes" id="UP000472265">
    <property type="component" value="Chromosome 7"/>
</dbReference>
<dbReference type="Ensembl" id="ENSSAUT00010056404.1">
    <property type="protein sequence ID" value="ENSSAUP00010053680.1"/>
    <property type="gene ID" value="ENSSAUG00010022181.1"/>
</dbReference>
<dbReference type="GO" id="GO:0031769">
    <property type="term" value="F:glucagon receptor binding"/>
    <property type="evidence" value="ECO:0007669"/>
    <property type="project" value="TreeGrafter"/>
</dbReference>
<comment type="similarity">
    <text evidence="2">Belongs to the glucagon family.</text>
</comment>
<reference evidence="7" key="1">
    <citation type="submission" date="2021-04" db="EMBL/GenBank/DDBJ databases">
        <authorList>
            <consortium name="Wellcome Sanger Institute Data Sharing"/>
        </authorList>
    </citation>
    <scope>NUCLEOTIDE SEQUENCE [LARGE SCALE GENOMIC DNA]</scope>
</reference>